<dbReference type="SUPFAM" id="SSF81296">
    <property type="entry name" value="E set domains"/>
    <property type="match status" value="2"/>
</dbReference>
<dbReference type="Proteomes" id="UP000597762">
    <property type="component" value="Unassembled WGS sequence"/>
</dbReference>
<sequence length="306" mass="34202">MNKFEKFSIILNSSSCIYNAGEKITGSVILVLKKSIKLRGISVKLIGKGEVNWEEDGPGIGYNPTYYSSHETYIDSTIILYGKASHTSEQIELLEGEHKFPFKFHLPLHSPSSFEHKYGHINYFVKAVIDKPWTLDRKCKIPIQVKSVIDLKTQAEVKLPIQKKVFTKFGFISCSSGMLSATIHLKQTGFVPGEKICINAEINNESNKTVAYSQATLKMEIKFRTSSKNKTKKMSLVSIRGGSIKPGSTGTWNGKVLEVPPLATPQMLYCSIIDIDYTLKFSVCSTWCTLLDIPIKIIIGTVPLRK</sequence>
<dbReference type="AlphaFoldDB" id="A0A812B9I6"/>
<feature type="domain" description="Arrestin C-terminal-like" evidence="2">
    <location>
        <begin position="3"/>
        <end position="148"/>
    </location>
</feature>
<dbReference type="SMART" id="SM01017">
    <property type="entry name" value="Arrestin_C"/>
    <property type="match status" value="2"/>
</dbReference>
<proteinExistence type="inferred from homology"/>
<dbReference type="EMBL" id="CAHIKZ030000546">
    <property type="protein sequence ID" value="CAE1225174.1"/>
    <property type="molecule type" value="Genomic_DNA"/>
</dbReference>
<dbReference type="Pfam" id="PF00339">
    <property type="entry name" value="Arrestin_N"/>
    <property type="match status" value="1"/>
</dbReference>
<keyword evidence="4" id="KW-1185">Reference proteome</keyword>
<dbReference type="PANTHER" id="PTHR11188">
    <property type="entry name" value="ARRESTIN DOMAIN CONTAINING PROTEIN"/>
    <property type="match status" value="1"/>
</dbReference>
<dbReference type="OrthoDB" id="2333384at2759"/>
<evidence type="ECO:0000259" key="2">
    <source>
        <dbReference type="SMART" id="SM01017"/>
    </source>
</evidence>
<dbReference type="Pfam" id="PF02752">
    <property type="entry name" value="Arrestin_C"/>
    <property type="match status" value="1"/>
</dbReference>
<dbReference type="InterPro" id="IPR011022">
    <property type="entry name" value="Arrestin_C-like"/>
</dbReference>
<dbReference type="GO" id="GO:0005737">
    <property type="term" value="C:cytoplasm"/>
    <property type="evidence" value="ECO:0007669"/>
    <property type="project" value="TreeGrafter"/>
</dbReference>
<dbReference type="PANTHER" id="PTHR11188:SF176">
    <property type="entry name" value="ARRESTIN DOMAIN-CONTAINING PROTEIN 1"/>
    <property type="match status" value="1"/>
</dbReference>
<dbReference type="InterPro" id="IPR011021">
    <property type="entry name" value="Arrestin-like_N"/>
</dbReference>
<evidence type="ECO:0000313" key="4">
    <source>
        <dbReference type="Proteomes" id="UP000597762"/>
    </source>
</evidence>
<dbReference type="Gene3D" id="2.60.40.640">
    <property type="match status" value="2"/>
</dbReference>
<comment type="caution">
    <text evidence="3">The sequence shown here is derived from an EMBL/GenBank/DDBJ whole genome shotgun (WGS) entry which is preliminary data.</text>
</comment>
<evidence type="ECO:0000256" key="1">
    <source>
        <dbReference type="ARBA" id="ARBA00005298"/>
    </source>
</evidence>
<dbReference type="InterPro" id="IPR014752">
    <property type="entry name" value="Arrestin-like_C"/>
</dbReference>
<feature type="domain" description="Arrestin C-terminal-like" evidence="2">
    <location>
        <begin position="175"/>
        <end position="304"/>
    </location>
</feature>
<dbReference type="InterPro" id="IPR050357">
    <property type="entry name" value="Arrestin_domain-protein"/>
</dbReference>
<evidence type="ECO:0000313" key="3">
    <source>
        <dbReference type="EMBL" id="CAE1225174.1"/>
    </source>
</evidence>
<accession>A0A812B9I6</accession>
<dbReference type="GO" id="GO:0015031">
    <property type="term" value="P:protein transport"/>
    <property type="evidence" value="ECO:0007669"/>
    <property type="project" value="TreeGrafter"/>
</dbReference>
<protein>
    <recommendedName>
        <fullName evidence="2">Arrestin C-terminal-like domain-containing protein</fullName>
    </recommendedName>
</protein>
<comment type="similarity">
    <text evidence="1">Belongs to the arrestin family.</text>
</comment>
<organism evidence="3 4">
    <name type="scientific">Acanthosepion pharaonis</name>
    <name type="common">Pharaoh cuttlefish</name>
    <name type="synonym">Sepia pharaonis</name>
    <dbReference type="NCBI Taxonomy" id="158019"/>
    <lineage>
        <taxon>Eukaryota</taxon>
        <taxon>Metazoa</taxon>
        <taxon>Spiralia</taxon>
        <taxon>Lophotrochozoa</taxon>
        <taxon>Mollusca</taxon>
        <taxon>Cephalopoda</taxon>
        <taxon>Coleoidea</taxon>
        <taxon>Decapodiformes</taxon>
        <taxon>Sepiida</taxon>
        <taxon>Sepiina</taxon>
        <taxon>Sepiidae</taxon>
        <taxon>Acanthosepion</taxon>
    </lineage>
</organism>
<dbReference type="InterPro" id="IPR014756">
    <property type="entry name" value="Ig_E-set"/>
</dbReference>
<gene>
    <name evidence="3" type="ORF">SPHA_15645</name>
</gene>
<name>A0A812B9I6_ACAPH</name>
<reference evidence="3" key="1">
    <citation type="submission" date="2021-01" db="EMBL/GenBank/DDBJ databases">
        <authorList>
            <person name="Li R."/>
            <person name="Bekaert M."/>
        </authorList>
    </citation>
    <scope>NUCLEOTIDE SEQUENCE</scope>
    <source>
        <strain evidence="3">Farmed</strain>
    </source>
</reference>